<protein>
    <submittedName>
        <fullName evidence="1">Uncharacterized protein</fullName>
    </submittedName>
</protein>
<comment type="caution">
    <text evidence="1">The sequence shown here is derived from an EMBL/GenBank/DDBJ whole genome shotgun (WGS) entry which is preliminary data.</text>
</comment>
<dbReference type="AlphaFoldDB" id="X1V674"/>
<reference evidence="1" key="1">
    <citation type="journal article" date="2014" name="Front. Microbiol.">
        <title>High frequency of phylogenetically diverse reductive dehalogenase-homologous genes in deep subseafloor sedimentary metagenomes.</title>
        <authorList>
            <person name="Kawai M."/>
            <person name="Futagami T."/>
            <person name="Toyoda A."/>
            <person name="Takaki Y."/>
            <person name="Nishi S."/>
            <person name="Hori S."/>
            <person name="Arai W."/>
            <person name="Tsubouchi T."/>
            <person name="Morono Y."/>
            <person name="Uchiyama I."/>
            <person name="Ito T."/>
            <person name="Fujiyama A."/>
            <person name="Inagaki F."/>
            <person name="Takami H."/>
        </authorList>
    </citation>
    <scope>NUCLEOTIDE SEQUENCE</scope>
    <source>
        <strain evidence="1">Expedition CK06-06</strain>
    </source>
</reference>
<proteinExistence type="predicted"/>
<name>X1V674_9ZZZZ</name>
<gene>
    <name evidence="1" type="ORF">S12H4_43418</name>
</gene>
<dbReference type="EMBL" id="BARW01026643">
    <property type="protein sequence ID" value="GAJ07726.1"/>
    <property type="molecule type" value="Genomic_DNA"/>
</dbReference>
<organism evidence="1">
    <name type="scientific">marine sediment metagenome</name>
    <dbReference type="NCBI Taxonomy" id="412755"/>
    <lineage>
        <taxon>unclassified sequences</taxon>
        <taxon>metagenomes</taxon>
        <taxon>ecological metagenomes</taxon>
    </lineage>
</organism>
<accession>X1V674</accession>
<sequence>MFLAFRHLLSPLAKTEVVYYLKAIYPPQNSIVVRHQIKKSAELSLPLSGTL</sequence>
<evidence type="ECO:0000313" key="1">
    <source>
        <dbReference type="EMBL" id="GAJ07726.1"/>
    </source>
</evidence>